<dbReference type="InterPro" id="IPR049704">
    <property type="entry name" value="Aminotrans_3_PPA_site"/>
</dbReference>
<evidence type="ECO:0000256" key="2">
    <source>
        <dbReference type="ARBA" id="ARBA00022898"/>
    </source>
</evidence>
<accession>A0ABS9TRK0</accession>
<dbReference type="InterPro" id="IPR015424">
    <property type="entry name" value="PyrdxlP-dep_Trfase"/>
</dbReference>
<dbReference type="SUPFAM" id="SSF56112">
    <property type="entry name" value="Protein kinase-like (PK-like)"/>
    <property type="match status" value="1"/>
</dbReference>
<dbReference type="EMBL" id="JAKXMK010000040">
    <property type="protein sequence ID" value="MCH6171142.1"/>
    <property type="molecule type" value="Genomic_DNA"/>
</dbReference>
<organism evidence="4 5">
    <name type="scientific">Pseudonocardia alaniniphila</name>
    <dbReference type="NCBI Taxonomy" id="75291"/>
    <lineage>
        <taxon>Bacteria</taxon>
        <taxon>Bacillati</taxon>
        <taxon>Actinomycetota</taxon>
        <taxon>Actinomycetes</taxon>
        <taxon>Pseudonocardiales</taxon>
        <taxon>Pseudonocardiaceae</taxon>
        <taxon>Pseudonocardia</taxon>
    </lineage>
</organism>
<dbReference type="CDD" id="cd00610">
    <property type="entry name" value="OAT_like"/>
    <property type="match status" value="1"/>
</dbReference>
<comment type="caution">
    <text evidence="4">The sequence shown here is derived from an EMBL/GenBank/DDBJ whole genome shotgun (WGS) entry which is preliminary data.</text>
</comment>
<dbReference type="SUPFAM" id="SSF53383">
    <property type="entry name" value="PLP-dependent transferases"/>
    <property type="match status" value="1"/>
</dbReference>
<evidence type="ECO:0000313" key="4">
    <source>
        <dbReference type="EMBL" id="MCH6171142.1"/>
    </source>
</evidence>
<name>A0ABS9TRK0_9PSEU</name>
<dbReference type="PROSITE" id="PS00600">
    <property type="entry name" value="AA_TRANSFER_CLASS_3"/>
    <property type="match status" value="1"/>
</dbReference>
<protein>
    <submittedName>
        <fullName evidence="4">Aminotransferase class III-fold pyridoxal phosphate-dependent enzyme</fullName>
    </submittedName>
</protein>
<dbReference type="InterPro" id="IPR011009">
    <property type="entry name" value="Kinase-like_dom_sf"/>
</dbReference>
<dbReference type="Pfam" id="PF00202">
    <property type="entry name" value="Aminotran_3"/>
    <property type="match status" value="1"/>
</dbReference>
<keyword evidence="4" id="KW-0032">Aminotransferase</keyword>
<dbReference type="PANTHER" id="PTHR45688:SF13">
    <property type="entry name" value="ALANINE--GLYOXYLATE AMINOTRANSFERASE 2-LIKE"/>
    <property type="match status" value="1"/>
</dbReference>
<keyword evidence="2" id="KW-0663">Pyridoxal phosphate</keyword>
<dbReference type="InterPro" id="IPR005814">
    <property type="entry name" value="Aminotrans_3"/>
</dbReference>
<dbReference type="InterPro" id="IPR015421">
    <property type="entry name" value="PyrdxlP-dep_Trfase_major"/>
</dbReference>
<dbReference type="InterPro" id="IPR002575">
    <property type="entry name" value="Aminoglycoside_PTrfase"/>
</dbReference>
<evidence type="ECO:0000256" key="1">
    <source>
        <dbReference type="ARBA" id="ARBA00008954"/>
    </source>
</evidence>
<dbReference type="RefSeq" id="WP_241041949.1">
    <property type="nucleotide sequence ID" value="NZ_BAAAJF010000041.1"/>
</dbReference>
<dbReference type="PANTHER" id="PTHR45688">
    <property type="match status" value="1"/>
</dbReference>
<dbReference type="GO" id="GO:0008483">
    <property type="term" value="F:transaminase activity"/>
    <property type="evidence" value="ECO:0007669"/>
    <property type="project" value="UniProtKB-KW"/>
</dbReference>
<reference evidence="4 5" key="1">
    <citation type="submission" date="2022-03" db="EMBL/GenBank/DDBJ databases">
        <title>Pseudonocardia alaer sp. nov., a novel actinomycete isolated from reed forest soil.</title>
        <authorList>
            <person name="Wang L."/>
        </authorList>
    </citation>
    <scope>NUCLEOTIDE SEQUENCE [LARGE SCALE GENOMIC DNA]</scope>
    <source>
        <strain evidence="4 5">Y-16303</strain>
    </source>
</reference>
<sequence length="777" mass="82262">MTTETAVPDEPATDVFTEPPPILSPDSLRNVLHDHWHLAGPDLRPLDSERDLNVLVDSRFVLKVSNPAERSDVIDMEVRALAHVHASDPGLPVPATVAARSGAPVVHLADDTGRDCLARLITLLPGSPLEGRPIDTALAEQVGAVAGRVSVALQGFFHPAAGRALMWDIRRMPAVLAGSGIGAGPLQHLAARVTPALNATGALPSGIQHGDVTLTNVLADSGTVTAVIDFGDMHHTGAACDLAATLASVLRTTGDAGTETIWRLTDAVLRGYQRHRALLPAEVSLLGELVIARLVTTLAVSATRRGPHEDNHRYITQYDRGSERVLEVLGELGPEQLAHRMERLAGTRDLASAIPGSSLPGRRAEAMGGGLSPLFYRQPLELVRGEGPWLFSPGGTRYLDAYNNVAVVGHAHPAVTNAIGRQLTLLNTHSRYLHAGVVDLAERVLATMPAELDTCLFTTSGTEANELAWRLATEYTGATAAVIAEHAYHGSSKWMADLSSNEWPPGYRPHHVATFPAPHGPAAELTRAAAAQRIERTAEALRSAGDRPALVLADSQFTSEGILDVPADFAAGLVDGAHAVGALYLADEVQSGYGRSGPLLWRFALAGITPDIVTLGKPMGAGYPIGAVVTRREIADALARKYEYFSTFAATAAAAAAGHAVLDVLHLTGLPEQAVEVGNQLRRRLRELAADEPLLGDVRGIGLLAGIDIRADGETTSRALTRSLLDRLVAHGVLAGSTGPRGDVLKVRPPLVWEPAHVDVFIDGLHRALSDLRAGRT</sequence>
<dbReference type="Gene3D" id="3.40.640.10">
    <property type="entry name" value="Type I PLP-dependent aspartate aminotransferase-like (Major domain)"/>
    <property type="match status" value="1"/>
</dbReference>
<dbReference type="Proteomes" id="UP001299970">
    <property type="component" value="Unassembled WGS sequence"/>
</dbReference>
<gene>
    <name evidence="4" type="ORF">MMF94_36035</name>
</gene>
<feature type="domain" description="Aminoglycoside phosphotransferase" evidence="3">
    <location>
        <begin position="44"/>
        <end position="276"/>
    </location>
</feature>
<keyword evidence="5" id="KW-1185">Reference proteome</keyword>
<evidence type="ECO:0000259" key="3">
    <source>
        <dbReference type="Pfam" id="PF01636"/>
    </source>
</evidence>
<dbReference type="InterPro" id="IPR015422">
    <property type="entry name" value="PyrdxlP-dep_Trfase_small"/>
</dbReference>
<evidence type="ECO:0000313" key="5">
    <source>
        <dbReference type="Proteomes" id="UP001299970"/>
    </source>
</evidence>
<dbReference type="Gene3D" id="3.90.1150.10">
    <property type="entry name" value="Aspartate Aminotransferase, domain 1"/>
    <property type="match status" value="1"/>
</dbReference>
<keyword evidence="4" id="KW-0808">Transferase</keyword>
<dbReference type="Pfam" id="PF01636">
    <property type="entry name" value="APH"/>
    <property type="match status" value="1"/>
</dbReference>
<dbReference type="Gene3D" id="3.90.1200.10">
    <property type="match status" value="1"/>
</dbReference>
<proteinExistence type="inferred from homology"/>
<comment type="similarity">
    <text evidence="1">Belongs to the class-III pyridoxal-phosphate-dependent aminotransferase family.</text>
</comment>